<sequence length="211" mass="23448">MTTNALLSFAVALLLVGPISALADSFLASSKSYHSINFVGDKWDFVVQNKPNELSQALRSDIDHYVQRPGSFLTDVTVHSLNHTESSLSISVSVEQVVRTELPDAERQHVWPADEVNSLLMQTNYSATFDLYDGPEKPELTTVRVVDGKLKYGKCTTSCKRLTHLTTVLVVLMGVSLFIVLIYMIVNCCRTDPSEKKHINENCLMPAERSA</sequence>
<name>G0UQ72_TRYCI</name>
<keyword evidence="1" id="KW-0472">Membrane</keyword>
<keyword evidence="2" id="KW-0732">Signal</keyword>
<keyword evidence="1" id="KW-0812">Transmembrane</keyword>
<dbReference type="VEuPathDB" id="TriTrypDB:TcIL3000_7_3470"/>
<evidence type="ECO:0000256" key="1">
    <source>
        <dbReference type="SAM" id="Phobius"/>
    </source>
</evidence>
<feature type="domain" description="Flagellar attachment zone protein 1 conserved" evidence="3">
    <location>
        <begin position="33"/>
        <end position="95"/>
    </location>
</feature>
<evidence type="ECO:0000259" key="3">
    <source>
        <dbReference type="Pfam" id="PF23398"/>
    </source>
</evidence>
<proteinExistence type="predicted"/>
<dbReference type="AlphaFoldDB" id="G0UQ72"/>
<protein>
    <recommendedName>
        <fullName evidence="3">Flagellar attachment zone protein 1 conserved domain-containing protein</fullName>
    </recommendedName>
</protein>
<reference evidence="4" key="1">
    <citation type="journal article" date="2012" name="Proc. Natl. Acad. Sci. U.S.A.">
        <title>Antigenic diversity is generated by distinct evolutionary mechanisms in African trypanosome species.</title>
        <authorList>
            <person name="Jackson A.P."/>
            <person name="Berry A."/>
            <person name="Aslett M."/>
            <person name="Allison H.C."/>
            <person name="Burton P."/>
            <person name="Vavrova-Anderson J."/>
            <person name="Brown R."/>
            <person name="Browne H."/>
            <person name="Corton N."/>
            <person name="Hauser H."/>
            <person name="Gamble J."/>
            <person name="Gilderthorp R."/>
            <person name="Marcello L."/>
            <person name="McQuillan J."/>
            <person name="Otto T.D."/>
            <person name="Quail M.A."/>
            <person name="Sanders M.J."/>
            <person name="van Tonder A."/>
            <person name="Ginger M.L."/>
            <person name="Field M.C."/>
            <person name="Barry J.D."/>
            <person name="Hertz-Fowler C."/>
            <person name="Berriman M."/>
        </authorList>
    </citation>
    <scope>NUCLEOTIDE SEQUENCE</scope>
    <source>
        <strain evidence="4">IL3000</strain>
    </source>
</reference>
<gene>
    <name evidence="4" type="ORF">TCIL3000_7_3470</name>
</gene>
<organism evidence="4">
    <name type="scientific">Trypanosoma congolense (strain IL3000)</name>
    <dbReference type="NCBI Taxonomy" id="1068625"/>
    <lineage>
        <taxon>Eukaryota</taxon>
        <taxon>Discoba</taxon>
        <taxon>Euglenozoa</taxon>
        <taxon>Kinetoplastea</taxon>
        <taxon>Metakinetoplastina</taxon>
        <taxon>Trypanosomatida</taxon>
        <taxon>Trypanosomatidae</taxon>
        <taxon>Trypanosoma</taxon>
        <taxon>Nannomonas</taxon>
    </lineage>
</organism>
<feature type="chain" id="PRO_5003410361" description="Flagellar attachment zone protein 1 conserved domain-containing protein" evidence="2">
    <location>
        <begin position="22"/>
        <end position="211"/>
    </location>
</feature>
<feature type="transmembrane region" description="Helical" evidence="1">
    <location>
        <begin position="165"/>
        <end position="186"/>
    </location>
</feature>
<accession>G0UQ72</accession>
<evidence type="ECO:0000256" key="2">
    <source>
        <dbReference type="SAM" id="SignalP"/>
    </source>
</evidence>
<dbReference type="EMBL" id="HE575320">
    <property type="protein sequence ID" value="CCC91533.1"/>
    <property type="molecule type" value="Genomic_DNA"/>
</dbReference>
<dbReference type="Pfam" id="PF23398">
    <property type="entry name" value="FAZ1_cons"/>
    <property type="match status" value="1"/>
</dbReference>
<dbReference type="InterPro" id="IPR056614">
    <property type="entry name" value="FAZ1_cons"/>
</dbReference>
<evidence type="ECO:0000313" key="4">
    <source>
        <dbReference type="EMBL" id="CCC91533.1"/>
    </source>
</evidence>
<keyword evidence="1" id="KW-1133">Transmembrane helix</keyword>
<feature type="signal peptide" evidence="2">
    <location>
        <begin position="1"/>
        <end position="21"/>
    </location>
</feature>